<dbReference type="EMBL" id="JBBMQO010000009">
    <property type="protein sequence ID" value="MEM5502946.1"/>
    <property type="molecule type" value="Genomic_DNA"/>
</dbReference>
<dbReference type="CDD" id="cd03257">
    <property type="entry name" value="ABC_NikE_OppD_transporters"/>
    <property type="match status" value="2"/>
</dbReference>
<dbReference type="InterPro" id="IPR050319">
    <property type="entry name" value="ABC_transp_ATP-bind"/>
</dbReference>
<dbReference type="Pfam" id="PF00005">
    <property type="entry name" value="ABC_tran"/>
    <property type="match status" value="2"/>
</dbReference>
<dbReference type="PROSITE" id="PS00211">
    <property type="entry name" value="ABC_TRANSPORTER_1"/>
    <property type="match status" value="2"/>
</dbReference>
<evidence type="ECO:0000313" key="7">
    <source>
        <dbReference type="EMBL" id="MEM5502946.1"/>
    </source>
</evidence>
<dbReference type="NCBIfam" id="NF008453">
    <property type="entry name" value="PRK11308.1"/>
    <property type="match status" value="2"/>
</dbReference>
<dbReference type="PROSITE" id="PS50893">
    <property type="entry name" value="ABC_TRANSPORTER_2"/>
    <property type="match status" value="2"/>
</dbReference>
<feature type="domain" description="ABC transporter" evidence="6">
    <location>
        <begin position="280"/>
        <end position="520"/>
    </location>
</feature>
<dbReference type="GO" id="GO:0005524">
    <property type="term" value="F:ATP binding"/>
    <property type="evidence" value="ECO:0007669"/>
    <property type="project" value="UniProtKB-KW"/>
</dbReference>
<evidence type="ECO:0000256" key="3">
    <source>
        <dbReference type="ARBA" id="ARBA00022448"/>
    </source>
</evidence>
<reference evidence="7 8" key="1">
    <citation type="submission" date="2024-03" db="EMBL/GenBank/DDBJ databases">
        <title>Community enrichment and isolation of bacterial strains for fucoidan degradation.</title>
        <authorList>
            <person name="Sichert A."/>
        </authorList>
    </citation>
    <scope>NUCLEOTIDE SEQUENCE [LARGE SCALE GENOMIC DNA]</scope>
    <source>
        <strain evidence="7 8">AS62</strain>
    </source>
</reference>
<gene>
    <name evidence="7" type="ORF">WNY59_15245</name>
</gene>
<dbReference type="PANTHER" id="PTHR43776">
    <property type="entry name" value="TRANSPORT ATP-BINDING PROTEIN"/>
    <property type="match status" value="1"/>
</dbReference>
<keyword evidence="4" id="KW-0547">Nucleotide-binding</keyword>
<protein>
    <submittedName>
        <fullName evidence="7">ABC transporter ATP-binding protein</fullName>
    </submittedName>
</protein>
<feature type="domain" description="ABC transporter" evidence="6">
    <location>
        <begin position="12"/>
        <end position="260"/>
    </location>
</feature>
<evidence type="ECO:0000313" key="8">
    <source>
        <dbReference type="Proteomes" id="UP001477870"/>
    </source>
</evidence>
<dbReference type="SUPFAM" id="SSF52540">
    <property type="entry name" value="P-loop containing nucleoside triphosphate hydrolases"/>
    <property type="match status" value="2"/>
</dbReference>
<evidence type="ECO:0000256" key="4">
    <source>
        <dbReference type="ARBA" id="ARBA00022741"/>
    </source>
</evidence>
<name>A0ABU9T9Y8_9HYPH</name>
<dbReference type="Gene3D" id="3.40.50.300">
    <property type="entry name" value="P-loop containing nucleotide triphosphate hydrolases"/>
    <property type="match status" value="2"/>
</dbReference>
<dbReference type="PANTHER" id="PTHR43776:SF7">
    <property type="entry name" value="D,D-DIPEPTIDE TRANSPORT ATP-BINDING PROTEIN DDPF-RELATED"/>
    <property type="match status" value="1"/>
</dbReference>
<accession>A0ABU9T9Y8</accession>
<sequence length="534" mass="59050">MIGNKVEHLLDVRNLSIEFHGGRGITRAVKGVSFHLNKGETLGILGESGSGKSVSTSAIMGLLDQPPARISSGEVLFDGVDLLQISERARRDINGRRIAMVFQDPAAYLNPVQKVGRQIMEMMTLHGVSRHEARERTLELAKRVRIPDASKRLDAYPHQFSGGQRQRLMIAMALAMKPEILIADEPTTALDVTVQSEIIELLVELREEMGLAMIMISHDLGLVSKVADRLLVMKDGEIVEQGVSEVIVKAPSHPYTRKLLQAVPGQVRKDASRPDGDPLLKVRNLAQTYGTVQVLKDISFDLHSGETVAVVGESGSGKSTLTRSLLMMEKPSHGTIHLDKQDLVNATAAERGQVRRRMQMIFQDPGQSLNPRWSVSAIISEPWRIHRDVLPPNRHRDRIVELLELVGLSAEHATRHAGQFSGGQKQRIAIARALALNPEILICDEAVSALDASIQAQIVELLQSLQRELGIAYLFVAHDLPLVRAFADWIMVFQAGELVEQNTPANIFGSPQHEYTKQLIRSNEKYEIGALTYS</sequence>
<dbReference type="InterPro" id="IPR027417">
    <property type="entry name" value="P-loop_NTPase"/>
</dbReference>
<dbReference type="NCBIfam" id="NF007739">
    <property type="entry name" value="PRK10419.1"/>
    <property type="match status" value="2"/>
</dbReference>
<keyword evidence="3" id="KW-0813">Transport</keyword>
<keyword evidence="8" id="KW-1185">Reference proteome</keyword>
<evidence type="ECO:0000256" key="2">
    <source>
        <dbReference type="ARBA" id="ARBA00005417"/>
    </source>
</evidence>
<organism evidence="7 8">
    <name type="scientific">Ahrensia kielensis</name>
    <dbReference type="NCBI Taxonomy" id="76980"/>
    <lineage>
        <taxon>Bacteria</taxon>
        <taxon>Pseudomonadati</taxon>
        <taxon>Pseudomonadota</taxon>
        <taxon>Alphaproteobacteria</taxon>
        <taxon>Hyphomicrobiales</taxon>
        <taxon>Ahrensiaceae</taxon>
        <taxon>Ahrensia</taxon>
    </lineage>
</organism>
<dbReference type="SMART" id="SM00382">
    <property type="entry name" value="AAA"/>
    <property type="match status" value="2"/>
</dbReference>
<comment type="subcellular location">
    <subcellularLocation>
        <location evidence="1">Cell inner membrane</location>
        <topology evidence="1">Peripheral membrane protein</topology>
    </subcellularLocation>
</comment>
<dbReference type="Pfam" id="PF08352">
    <property type="entry name" value="oligo_HPY"/>
    <property type="match status" value="2"/>
</dbReference>
<evidence type="ECO:0000256" key="1">
    <source>
        <dbReference type="ARBA" id="ARBA00004417"/>
    </source>
</evidence>
<dbReference type="InterPro" id="IPR013563">
    <property type="entry name" value="Oligopep_ABC_C"/>
</dbReference>
<keyword evidence="5 7" id="KW-0067">ATP-binding</keyword>
<dbReference type="RefSeq" id="WP_342849152.1">
    <property type="nucleotide sequence ID" value="NZ_JBBMQO010000009.1"/>
</dbReference>
<dbReference type="InterPro" id="IPR017871">
    <property type="entry name" value="ABC_transporter-like_CS"/>
</dbReference>
<evidence type="ECO:0000256" key="5">
    <source>
        <dbReference type="ARBA" id="ARBA00022840"/>
    </source>
</evidence>
<comment type="caution">
    <text evidence="7">The sequence shown here is derived from an EMBL/GenBank/DDBJ whole genome shotgun (WGS) entry which is preliminary data.</text>
</comment>
<proteinExistence type="inferred from homology"/>
<dbReference type="InterPro" id="IPR003439">
    <property type="entry name" value="ABC_transporter-like_ATP-bd"/>
</dbReference>
<dbReference type="Proteomes" id="UP001477870">
    <property type="component" value="Unassembled WGS sequence"/>
</dbReference>
<evidence type="ECO:0000259" key="6">
    <source>
        <dbReference type="PROSITE" id="PS50893"/>
    </source>
</evidence>
<dbReference type="InterPro" id="IPR003593">
    <property type="entry name" value="AAA+_ATPase"/>
</dbReference>
<comment type="similarity">
    <text evidence="2">Belongs to the ABC transporter superfamily.</text>
</comment>